<comment type="caution">
    <text evidence="2">The sequence shown here is derived from an EMBL/GenBank/DDBJ whole genome shotgun (WGS) entry which is preliminary data.</text>
</comment>
<sequence length="402" mass="46243">MLGKASPINYRRPLQVVNSIRCNSSARKKASVNLSVDEDASAKKISDGSMVDSNIKLSKIYDEIAQKEYDENFFKEISYSKIPPYADKLTKDIAISKPWRGEQGASEISARITNDSNKYIKKRVSTAPTGFELKKKLTVPERMIRAKENSLDYTLLKHTSEEDSKFREMMREKLLGPEQVTRVSFSDAFFLADAKIADAKAKGQFNNLPKGKPLDHTYQQNPYLDTTDYHLNNILKRQEVKIPWIEKQGSVAIEVKKFRENLKKEWVTRAVHKIDNMKKNDTGDDKLKCAEYYSVNYAKLIDRSWEDQKKKFLNLSIRHLNDSIRGYNLQAPMASHIFYLVEEKELARCYKDGSKEIVSAMKNYIFGDTKSHMTSHEATKQHIKSGPQQSISGTLWKIFSKK</sequence>
<dbReference type="RefSeq" id="XP_064855770.1">
    <property type="nucleotide sequence ID" value="XM_064999698.1"/>
</dbReference>
<evidence type="ECO:0000313" key="2">
    <source>
        <dbReference type="EMBL" id="GMM38775.1"/>
    </source>
</evidence>
<dbReference type="PANTHER" id="PTHR39394">
    <property type="entry name" value="YALI0E31793P"/>
    <property type="match status" value="1"/>
</dbReference>
<accession>A0AAV5QVZ1</accession>
<dbReference type="Proteomes" id="UP001360560">
    <property type="component" value="Unassembled WGS sequence"/>
</dbReference>
<organism evidence="2 3">
    <name type="scientific">Saccharomycopsis crataegensis</name>
    <dbReference type="NCBI Taxonomy" id="43959"/>
    <lineage>
        <taxon>Eukaryota</taxon>
        <taxon>Fungi</taxon>
        <taxon>Dikarya</taxon>
        <taxon>Ascomycota</taxon>
        <taxon>Saccharomycotina</taxon>
        <taxon>Saccharomycetes</taxon>
        <taxon>Saccharomycopsidaceae</taxon>
        <taxon>Saccharomycopsis</taxon>
    </lineage>
</organism>
<evidence type="ECO:0000313" key="3">
    <source>
        <dbReference type="Proteomes" id="UP001360560"/>
    </source>
</evidence>
<name>A0AAV5QVZ1_9ASCO</name>
<feature type="domain" description="DnaJ homologue subfamily C member 28 conserved" evidence="1">
    <location>
        <begin position="191"/>
        <end position="259"/>
    </location>
</feature>
<evidence type="ECO:0000259" key="1">
    <source>
        <dbReference type="Pfam" id="PF09350"/>
    </source>
</evidence>
<gene>
    <name evidence="2" type="ORF">DASC09_061140</name>
</gene>
<keyword evidence="3" id="KW-1185">Reference proteome</keyword>
<reference evidence="2 3" key="1">
    <citation type="journal article" date="2023" name="Elife">
        <title>Identification of key yeast species and microbe-microbe interactions impacting larval growth of Drosophila in the wild.</title>
        <authorList>
            <person name="Mure A."/>
            <person name="Sugiura Y."/>
            <person name="Maeda R."/>
            <person name="Honda K."/>
            <person name="Sakurai N."/>
            <person name="Takahashi Y."/>
            <person name="Watada M."/>
            <person name="Katoh T."/>
            <person name="Gotoh A."/>
            <person name="Gotoh Y."/>
            <person name="Taniguchi I."/>
            <person name="Nakamura K."/>
            <person name="Hayashi T."/>
            <person name="Katayama T."/>
            <person name="Uemura T."/>
            <person name="Hattori Y."/>
        </authorList>
    </citation>
    <scope>NUCLEOTIDE SEQUENCE [LARGE SCALE GENOMIC DNA]</scope>
    <source>
        <strain evidence="2 3">SC-9</strain>
    </source>
</reference>
<protein>
    <recommendedName>
        <fullName evidence="1">DnaJ homologue subfamily C member 28 conserved domain-containing protein</fullName>
    </recommendedName>
</protein>
<dbReference type="Pfam" id="PF09350">
    <property type="entry name" value="DJC28_CD"/>
    <property type="match status" value="1"/>
</dbReference>
<dbReference type="GeneID" id="90076763"/>
<dbReference type="AlphaFoldDB" id="A0AAV5QVZ1"/>
<dbReference type="InterPro" id="IPR018961">
    <property type="entry name" value="DnaJ_homolog_subfam-C_membr-28"/>
</dbReference>
<dbReference type="PANTHER" id="PTHR39394:SF1">
    <property type="entry name" value="DNAJ HOMOLOGUE SUBFAMILY C MEMBER 28 CONSERVED DOMAIN-CONTAINING PROTEIN"/>
    <property type="match status" value="1"/>
</dbReference>
<proteinExistence type="predicted"/>
<dbReference type="EMBL" id="BTFZ01000020">
    <property type="protein sequence ID" value="GMM38775.1"/>
    <property type="molecule type" value="Genomic_DNA"/>
</dbReference>